<gene>
    <name evidence="1" type="ORF">F4561_002200</name>
</gene>
<dbReference type="GO" id="GO:0016874">
    <property type="term" value="F:ligase activity"/>
    <property type="evidence" value="ECO:0007669"/>
    <property type="project" value="UniProtKB-KW"/>
</dbReference>
<dbReference type="RefSeq" id="WP_184577460.1">
    <property type="nucleotide sequence ID" value="NZ_JACHJT010000001.1"/>
</dbReference>
<dbReference type="SUPFAM" id="SSF55144">
    <property type="entry name" value="LigT-like"/>
    <property type="match status" value="1"/>
</dbReference>
<keyword evidence="1" id="KW-0436">Ligase</keyword>
<proteinExistence type="predicted"/>
<reference evidence="1 2" key="1">
    <citation type="submission" date="2020-08" db="EMBL/GenBank/DDBJ databases">
        <title>Sequencing the genomes of 1000 actinobacteria strains.</title>
        <authorList>
            <person name="Klenk H.-P."/>
        </authorList>
    </citation>
    <scope>NUCLEOTIDE SEQUENCE [LARGE SCALE GENOMIC DNA]</scope>
    <source>
        <strain evidence="1 2">DSM 102030</strain>
    </source>
</reference>
<name>A0A7W7W350_9ACTN</name>
<accession>A0A7W7W350</accession>
<dbReference type="Gene3D" id="3.90.1140.10">
    <property type="entry name" value="Cyclic phosphodiesterase"/>
    <property type="match status" value="1"/>
</dbReference>
<dbReference type="Pfam" id="PF13563">
    <property type="entry name" value="2_5_RNA_ligase2"/>
    <property type="match status" value="1"/>
</dbReference>
<dbReference type="InterPro" id="IPR009097">
    <property type="entry name" value="Cyclic_Pdiesterase"/>
</dbReference>
<evidence type="ECO:0000313" key="1">
    <source>
        <dbReference type="EMBL" id="MBB4931380.1"/>
    </source>
</evidence>
<organism evidence="1 2">
    <name type="scientific">Lipingzhangella halophila</name>
    <dbReference type="NCBI Taxonomy" id="1783352"/>
    <lineage>
        <taxon>Bacteria</taxon>
        <taxon>Bacillati</taxon>
        <taxon>Actinomycetota</taxon>
        <taxon>Actinomycetes</taxon>
        <taxon>Streptosporangiales</taxon>
        <taxon>Nocardiopsidaceae</taxon>
        <taxon>Lipingzhangella</taxon>
    </lineage>
</organism>
<dbReference type="Proteomes" id="UP000523007">
    <property type="component" value="Unassembled WGS sequence"/>
</dbReference>
<protein>
    <submittedName>
        <fullName evidence="1">2'-5' RNA ligase</fullName>
    </submittedName>
</protein>
<keyword evidence="2" id="KW-1185">Reference proteome</keyword>
<evidence type="ECO:0000313" key="2">
    <source>
        <dbReference type="Proteomes" id="UP000523007"/>
    </source>
</evidence>
<dbReference type="AlphaFoldDB" id="A0A7W7W350"/>
<sequence>MSPLPTHMRDRWQDRAEPAPGQSTVYWHVLLGDDSQVRAAAAWAQEQLAGISGLHLTPLRWLHATTLVAGPTEEISEAHREAMVAEVRRELAHVSPVPVTLERVLWHPEAIMLGVEPQRALDPVQEAARRATRVATGRDQVNEAQPVWTPHVTIAYSTTGQPAEPIIAVLGRRVPRHEVTVDALSLVVQWGPEREWSWEVVATVKLGMGVNASGP</sequence>
<dbReference type="EMBL" id="JACHJT010000001">
    <property type="protein sequence ID" value="MBB4931380.1"/>
    <property type="molecule type" value="Genomic_DNA"/>
</dbReference>
<comment type="caution">
    <text evidence="1">The sequence shown here is derived from an EMBL/GenBank/DDBJ whole genome shotgun (WGS) entry which is preliminary data.</text>
</comment>